<dbReference type="Proteomes" id="UP000334990">
    <property type="component" value="Unassembled WGS sequence"/>
</dbReference>
<proteinExistence type="predicted"/>
<evidence type="ECO:0000313" key="1">
    <source>
        <dbReference type="EMBL" id="GER98761.1"/>
    </source>
</evidence>
<evidence type="ECO:0008006" key="3">
    <source>
        <dbReference type="Google" id="ProtNLM"/>
    </source>
</evidence>
<keyword evidence="2" id="KW-1185">Reference proteome</keyword>
<dbReference type="SUPFAM" id="SSF64288">
    <property type="entry name" value="Chorismate lyase-like"/>
    <property type="match status" value="1"/>
</dbReference>
<dbReference type="RefSeq" id="WP_155335179.1">
    <property type="nucleotide sequence ID" value="NZ_BAAABN010000078.1"/>
</dbReference>
<reference evidence="1 2" key="1">
    <citation type="submission" date="2019-10" db="EMBL/GenBank/DDBJ databases">
        <title>Whole genome shotgun sequence of Acrocarpospora corrugata NBRC 13972.</title>
        <authorList>
            <person name="Ichikawa N."/>
            <person name="Kimura A."/>
            <person name="Kitahashi Y."/>
            <person name="Komaki H."/>
            <person name="Oguchi A."/>
        </authorList>
    </citation>
    <scope>NUCLEOTIDE SEQUENCE [LARGE SCALE GENOMIC DNA]</scope>
    <source>
        <strain evidence="1 2">NBRC 13972</strain>
    </source>
</reference>
<dbReference type="AlphaFoldDB" id="A0A5M3VT18"/>
<gene>
    <name evidence="1" type="ORF">Acor_08240</name>
</gene>
<dbReference type="InterPro" id="IPR028978">
    <property type="entry name" value="Chorismate_lyase_/UTRA_dom_sf"/>
</dbReference>
<evidence type="ECO:0000313" key="2">
    <source>
        <dbReference type="Proteomes" id="UP000334990"/>
    </source>
</evidence>
<accession>A0A5M3VT18</accession>
<comment type="caution">
    <text evidence="1">The sequence shown here is derived from an EMBL/GenBank/DDBJ whole genome shotgun (WGS) entry which is preliminary data.</text>
</comment>
<dbReference type="OrthoDB" id="3690060at2"/>
<sequence length="192" mass="21433">MNIAPEALTRMILGHDGSTTRILSALLGEPLRVRIGRQEHIQAGLALAAEVRAHLRVTAEQIVIVRYSELVRASGTTVSVNRVVMMPDRHPVIERIFDGGDVPLGRLLDEHVPGHHRILLRTGTRWFNGWASDSRTSASRSYVIMLGDTPLLYVEEIFSPRVVPPVTDADTRPAREPVLPLHLIPQWREPVT</sequence>
<protein>
    <recommendedName>
        <fullName evidence="3">Chorismate pyruvate-lyase</fullName>
    </recommendedName>
</protein>
<organism evidence="1 2">
    <name type="scientific">Acrocarpospora corrugata</name>
    <dbReference type="NCBI Taxonomy" id="35763"/>
    <lineage>
        <taxon>Bacteria</taxon>
        <taxon>Bacillati</taxon>
        <taxon>Actinomycetota</taxon>
        <taxon>Actinomycetes</taxon>
        <taxon>Streptosporangiales</taxon>
        <taxon>Streptosporangiaceae</taxon>
        <taxon>Acrocarpospora</taxon>
    </lineage>
</organism>
<dbReference type="EMBL" id="BLAD01000037">
    <property type="protein sequence ID" value="GER98761.1"/>
    <property type="molecule type" value="Genomic_DNA"/>
</dbReference>
<dbReference type="Gene3D" id="3.40.1410.10">
    <property type="entry name" value="Chorismate lyase-like"/>
    <property type="match status" value="1"/>
</dbReference>
<name>A0A5M3VT18_9ACTN</name>